<organism evidence="3 4">
    <name type="scientific">Gordonia westfalica</name>
    <dbReference type="NCBI Taxonomy" id="158898"/>
    <lineage>
        <taxon>Bacteria</taxon>
        <taxon>Bacillati</taxon>
        <taxon>Actinomycetota</taxon>
        <taxon>Actinomycetes</taxon>
        <taxon>Mycobacteriales</taxon>
        <taxon>Gordoniaceae</taxon>
        <taxon>Gordonia</taxon>
    </lineage>
</organism>
<dbReference type="RefSeq" id="WP_074849311.1">
    <property type="nucleotide sequence ID" value="NZ_FNLM01000034.1"/>
</dbReference>
<sequence length="209" mass="21755">MTNNQTPSTAPLTDDERNRKSRKRKAILASGAVLGIGAVVTLAAWNDTVFGSGEFGIGNTAWNVQGSTVSSTAGFLEYATSPEAGAISFSATPINALHLMPGQTTEGKFWLKETKGNLDALVTIQAPTITPAVNSLADVLEVTITDGTTDFVANKKLSLQGASTVITVPAGQTKELTFRVTLPAGANPNAISNTTAQATWQMTAQSEEA</sequence>
<dbReference type="AlphaFoldDB" id="A0A1H2I857"/>
<dbReference type="EMBL" id="FNLM01000034">
    <property type="protein sequence ID" value="SDU40125.1"/>
    <property type="molecule type" value="Genomic_DNA"/>
</dbReference>
<keyword evidence="2" id="KW-0472">Membrane</keyword>
<evidence type="ECO:0000256" key="1">
    <source>
        <dbReference type="SAM" id="MobiDB-lite"/>
    </source>
</evidence>
<dbReference type="Proteomes" id="UP000183180">
    <property type="component" value="Unassembled WGS sequence"/>
</dbReference>
<evidence type="ECO:0000313" key="4">
    <source>
        <dbReference type="Proteomes" id="UP000183180"/>
    </source>
</evidence>
<evidence type="ECO:0000256" key="2">
    <source>
        <dbReference type="SAM" id="Phobius"/>
    </source>
</evidence>
<dbReference type="NCBIfam" id="TIGR04088">
    <property type="entry name" value="cognate_SipW"/>
    <property type="match status" value="1"/>
</dbReference>
<proteinExistence type="predicted"/>
<evidence type="ECO:0000313" key="3">
    <source>
        <dbReference type="EMBL" id="SDU40125.1"/>
    </source>
</evidence>
<keyword evidence="2" id="KW-0812">Transmembrane</keyword>
<name>A0A1H2I857_9ACTN</name>
<feature type="transmembrane region" description="Helical" evidence="2">
    <location>
        <begin position="26"/>
        <end position="45"/>
    </location>
</feature>
<feature type="region of interest" description="Disordered" evidence="1">
    <location>
        <begin position="1"/>
        <end position="21"/>
    </location>
</feature>
<reference evidence="3 4" key="1">
    <citation type="submission" date="2016-10" db="EMBL/GenBank/DDBJ databases">
        <authorList>
            <person name="de Groot N.N."/>
        </authorList>
    </citation>
    <scope>NUCLEOTIDE SEQUENCE [LARGE SCALE GENOMIC DNA]</scope>
    <source>
        <strain evidence="3 4">DSM 44215</strain>
    </source>
</reference>
<accession>A0A1H2I857</accession>
<dbReference type="InterPro" id="IPR023833">
    <property type="entry name" value="Signal_pept_SipW-depend-type"/>
</dbReference>
<dbReference type="OrthoDB" id="4380731at2"/>
<keyword evidence="2" id="KW-1133">Transmembrane helix</keyword>
<protein>
    <submittedName>
        <fullName evidence="3">SipW-cognate class signal peptide</fullName>
    </submittedName>
</protein>
<dbReference type="STRING" id="158898.SAMN04488548_134930"/>
<gene>
    <name evidence="3" type="ORF">SAMN04488548_134930</name>
</gene>
<feature type="compositionally biased region" description="Polar residues" evidence="1">
    <location>
        <begin position="1"/>
        <end position="11"/>
    </location>
</feature>